<dbReference type="Proteomes" id="UP000828390">
    <property type="component" value="Unassembled WGS sequence"/>
</dbReference>
<dbReference type="EMBL" id="JAIWYP010000001">
    <property type="protein sequence ID" value="KAH3897933.1"/>
    <property type="molecule type" value="Genomic_DNA"/>
</dbReference>
<keyword evidence="3" id="KW-1185">Reference proteome</keyword>
<reference evidence="2" key="1">
    <citation type="journal article" date="2019" name="bioRxiv">
        <title>The Genome of the Zebra Mussel, Dreissena polymorpha: A Resource for Invasive Species Research.</title>
        <authorList>
            <person name="McCartney M.A."/>
            <person name="Auch B."/>
            <person name="Kono T."/>
            <person name="Mallez S."/>
            <person name="Zhang Y."/>
            <person name="Obille A."/>
            <person name="Becker A."/>
            <person name="Abrahante J.E."/>
            <person name="Garbe J."/>
            <person name="Badalamenti J.P."/>
            <person name="Herman A."/>
            <person name="Mangelson H."/>
            <person name="Liachko I."/>
            <person name="Sullivan S."/>
            <person name="Sone E.D."/>
            <person name="Koren S."/>
            <person name="Silverstein K.A.T."/>
            <person name="Beckman K.B."/>
            <person name="Gohl D.M."/>
        </authorList>
    </citation>
    <scope>NUCLEOTIDE SEQUENCE</scope>
    <source>
        <strain evidence="2">Duluth1</strain>
        <tissue evidence="2">Whole animal</tissue>
    </source>
</reference>
<reference evidence="2" key="2">
    <citation type="submission" date="2020-11" db="EMBL/GenBank/DDBJ databases">
        <authorList>
            <person name="McCartney M.A."/>
            <person name="Auch B."/>
            <person name="Kono T."/>
            <person name="Mallez S."/>
            <person name="Becker A."/>
            <person name="Gohl D.M."/>
            <person name="Silverstein K.A.T."/>
            <person name="Koren S."/>
            <person name="Bechman K.B."/>
            <person name="Herman A."/>
            <person name="Abrahante J.E."/>
            <person name="Garbe J."/>
        </authorList>
    </citation>
    <scope>NUCLEOTIDE SEQUENCE</scope>
    <source>
        <strain evidence="2">Duluth1</strain>
        <tissue evidence="2">Whole animal</tissue>
    </source>
</reference>
<proteinExistence type="predicted"/>
<evidence type="ECO:0000313" key="3">
    <source>
        <dbReference type="Proteomes" id="UP000828390"/>
    </source>
</evidence>
<comment type="caution">
    <text evidence="2">The sequence shown here is derived from an EMBL/GenBank/DDBJ whole genome shotgun (WGS) entry which is preliminary data.</text>
</comment>
<evidence type="ECO:0000313" key="2">
    <source>
        <dbReference type="EMBL" id="KAH3897933.1"/>
    </source>
</evidence>
<dbReference type="AlphaFoldDB" id="A0A9D4NJT1"/>
<name>A0A9D4NJT1_DREPO</name>
<sequence length="70" mass="7877">MSVTEEYYDYVKSKDAIIHYHQGDQPLPLSPGRPTSAIITRATNLCHYHQGDQPLTLPPGRPTSAQRHYG</sequence>
<protein>
    <submittedName>
        <fullName evidence="2">Uncharacterized protein</fullName>
    </submittedName>
</protein>
<feature type="region of interest" description="Disordered" evidence="1">
    <location>
        <begin position="50"/>
        <end position="70"/>
    </location>
</feature>
<accession>A0A9D4NJT1</accession>
<gene>
    <name evidence="2" type="ORF">DPMN_022129</name>
</gene>
<evidence type="ECO:0000256" key="1">
    <source>
        <dbReference type="SAM" id="MobiDB-lite"/>
    </source>
</evidence>
<organism evidence="2 3">
    <name type="scientific">Dreissena polymorpha</name>
    <name type="common">Zebra mussel</name>
    <name type="synonym">Mytilus polymorpha</name>
    <dbReference type="NCBI Taxonomy" id="45954"/>
    <lineage>
        <taxon>Eukaryota</taxon>
        <taxon>Metazoa</taxon>
        <taxon>Spiralia</taxon>
        <taxon>Lophotrochozoa</taxon>
        <taxon>Mollusca</taxon>
        <taxon>Bivalvia</taxon>
        <taxon>Autobranchia</taxon>
        <taxon>Heteroconchia</taxon>
        <taxon>Euheterodonta</taxon>
        <taxon>Imparidentia</taxon>
        <taxon>Neoheterodontei</taxon>
        <taxon>Myida</taxon>
        <taxon>Dreissenoidea</taxon>
        <taxon>Dreissenidae</taxon>
        <taxon>Dreissena</taxon>
    </lineage>
</organism>